<dbReference type="PANTHER" id="PTHR42978:SF6">
    <property type="entry name" value="QUORUM-QUENCHING LACTONASE YTNP-RELATED"/>
    <property type="match status" value="1"/>
</dbReference>
<evidence type="ECO:0000256" key="2">
    <source>
        <dbReference type="ARBA" id="ARBA00022723"/>
    </source>
</evidence>
<dbReference type="InterPro" id="IPR051013">
    <property type="entry name" value="MBL_superfamily_lactonases"/>
</dbReference>
<dbReference type="AlphaFoldDB" id="X0SAM2"/>
<evidence type="ECO:0000256" key="1">
    <source>
        <dbReference type="ARBA" id="ARBA00007749"/>
    </source>
</evidence>
<feature type="domain" description="Metallo-beta-lactamase" evidence="5">
    <location>
        <begin position="55"/>
        <end position="263"/>
    </location>
</feature>
<dbReference type="GO" id="GO:0046872">
    <property type="term" value="F:metal ion binding"/>
    <property type="evidence" value="ECO:0007669"/>
    <property type="project" value="UniProtKB-KW"/>
</dbReference>
<evidence type="ECO:0000313" key="6">
    <source>
        <dbReference type="EMBL" id="GAF72231.1"/>
    </source>
</evidence>
<comment type="caution">
    <text evidence="6">The sequence shown here is derived from an EMBL/GenBank/DDBJ whole genome shotgun (WGS) entry which is preliminary data.</text>
</comment>
<dbReference type="SMART" id="SM00849">
    <property type="entry name" value="Lactamase_B"/>
    <property type="match status" value="1"/>
</dbReference>
<gene>
    <name evidence="6" type="ORF">S01H1_00359</name>
</gene>
<keyword evidence="3" id="KW-0378">Hydrolase</keyword>
<proteinExistence type="inferred from homology"/>
<name>X0SAM2_9ZZZZ</name>
<protein>
    <recommendedName>
        <fullName evidence="5">Metallo-beta-lactamase domain-containing protein</fullName>
    </recommendedName>
</protein>
<reference evidence="6" key="1">
    <citation type="journal article" date="2014" name="Front. Microbiol.">
        <title>High frequency of phylogenetically diverse reductive dehalogenase-homologous genes in deep subseafloor sedimentary metagenomes.</title>
        <authorList>
            <person name="Kawai M."/>
            <person name="Futagami T."/>
            <person name="Toyoda A."/>
            <person name="Takaki Y."/>
            <person name="Nishi S."/>
            <person name="Hori S."/>
            <person name="Arai W."/>
            <person name="Tsubouchi T."/>
            <person name="Morono Y."/>
            <person name="Uchiyama I."/>
            <person name="Ito T."/>
            <person name="Fujiyama A."/>
            <person name="Inagaki F."/>
            <person name="Takami H."/>
        </authorList>
    </citation>
    <scope>NUCLEOTIDE SEQUENCE</scope>
    <source>
        <strain evidence="6">Expedition CK06-06</strain>
    </source>
</reference>
<dbReference type="GO" id="GO:0016787">
    <property type="term" value="F:hydrolase activity"/>
    <property type="evidence" value="ECO:0007669"/>
    <property type="project" value="UniProtKB-KW"/>
</dbReference>
<dbReference type="SUPFAM" id="SSF56281">
    <property type="entry name" value="Metallo-hydrolase/oxidoreductase"/>
    <property type="match status" value="1"/>
</dbReference>
<dbReference type="PANTHER" id="PTHR42978">
    <property type="entry name" value="QUORUM-QUENCHING LACTONASE YTNP-RELATED-RELATED"/>
    <property type="match status" value="1"/>
</dbReference>
<dbReference type="Pfam" id="PF00753">
    <property type="entry name" value="Lactamase_B"/>
    <property type="match status" value="1"/>
</dbReference>
<dbReference type="InterPro" id="IPR001279">
    <property type="entry name" value="Metallo-B-lactamas"/>
</dbReference>
<sequence length="284" mass="31458">MTRVPGWFRLGDYDLLVVSDGVLRLDAGSVFGVTPRVMWEPLVEPLDEEHSLAVGLNCLLVRSQDKLILVETGVGNKTTRIPRGSGVAQAGTLVEDMARQGIRPEDVDIVINTHLHFDHCGGNTTYRDGKLALTFPRARYFLQKGEWDEANHPNERTRASYLPENLEPLADSRQLELVEGEAEVIKGVRILPASGHTAAHTIVEVASAGQTAVYIGDLVQHPLMLERLAWISSFDVLPMVSLETKKRILERAVAENDLLVCVHCPLPGLGHLRLVDGKRKWETL</sequence>
<dbReference type="EMBL" id="BARS01000123">
    <property type="protein sequence ID" value="GAF72231.1"/>
    <property type="molecule type" value="Genomic_DNA"/>
</dbReference>
<comment type="similarity">
    <text evidence="1">Belongs to the metallo-beta-lactamase superfamily.</text>
</comment>
<accession>X0SAM2</accession>
<keyword evidence="2" id="KW-0479">Metal-binding</keyword>
<evidence type="ECO:0000259" key="5">
    <source>
        <dbReference type="SMART" id="SM00849"/>
    </source>
</evidence>
<organism evidence="6">
    <name type="scientific">marine sediment metagenome</name>
    <dbReference type="NCBI Taxonomy" id="412755"/>
    <lineage>
        <taxon>unclassified sequences</taxon>
        <taxon>metagenomes</taxon>
        <taxon>ecological metagenomes</taxon>
    </lineage>
</organism>
<dbReference type="Gene3D" id="3.60.15.10">
    <property type="entry name" value="Ribonuclease Z/Hydroxyacylglutathione hydrolase-like"/>
    <property type="match status" value="1"/>
</dbReference>
<evidence type="ECO:0000256" key="3">
    <source>
        <dbReference type="ARBA" id="ARBA00022801"/>
    </source>
</evidence>
<evidence type="ECO:0000256" key="4">
    <source>
        <dbReference type="ARBA" id="ARBA00022833"/>
    </source>
</evidence>
<keyword evidence="4" id="KW-0862">Zinc</keyword>
<dbReference type="InterPro" id="IPR036866">
    <property type="entry name" value="RibonucZ/Hydroxyglut_hydro"/>
</dbReference>